<sequence>MKETTSTLPRRELGRQLREAREGMGMSLEQAAEVMEMSPSSLQRLETGQVTRIRVVVVRELCEIYGLNDELTAALVGLAMQTADESWWHEFGDVIPSSFSVYVVLEAAATTLVSYQPDVVPGLLQTAEYARALIRSAFPESTPPEQEHRAQLKVRRQALITRRRSPITLNVILHECVLRRMVGGPRVMSKQLMALADASTRPNVTIRVIPFSAGMPTGDQIGPFVILDFAKNRRGISTEPTTVYAETYTGDFYSEKASIVQRYRQAYAVLERAALDEINSRTLLRRVAKECTL</sequence>
<feature type="domain" description="HTH cro/C1-type" evidence="1">
    <location>
        <begin position="17"/>
        <end position="71"/>
    </location>
</feature>
<dbReference type="PROSITE" id="PS50943">
    <property type="entry name" value="HTH_CROC1"/>
    <property type="match status" value="1"/>
</dbReference>
<dbReference type="Proteomes" id="UP000306378">
    <property type="component" value="Unassembled WGS sequence"/>
</dbReference>
<dbReference type="Pfam" id="PF13560">
    <property type="entry name" value="HTH_31"/>
    <property type="match status" value="1"/>
</dbReference>
<dbReference type="SUPFAM" id="SSF47413">
    <property type="entry name" value="lambda repressor-like DNA-binding domains"/>
    <property type="match status" value="1"/>
</dbReference>
<name>A0A5R8NRR6_9NOCA</name>
<dbReference type="InterPro" id="IPR001387">
    <property type="entry name" value="Cro/C1-type_HTH"/>
</dbReference>
<dbReference type="CDD" id="cd00093">
    <property type="entry name" value="HTH_XRE"/>
    <property type="match status" value="1"/>
</dbReference>
<dbReference type="Pfam" id="PF19054">
    <property type="entry name" value="DUF5753"/>
    <property type="match status" value="1"/>
</dbReference>
<dbReference type="SMART" id="SM00530">
    <property type="entry name" value="HTH_XRE"/>
    <property type="match status" value="1"/>
</dbReference>
<comment type="caution">
    <text evidence="2">The sequence shown here is derived from an EMBL/GenBank/DDBJ whole genome shotgun (WGS) entry which is preliminary data.</text>
</comment>
<evidence type="ECO:0000313" key="2">
    <source>
        <dbReference type="EMBL" id="TLF78382.1"/>
    </source>
</evidence>
<dbReference type="EMBL" id="VBUT01000004">
    <property type="protein sequence ID" value="TLF78382.1"/>
    <property type="molecule type" value="Genomic_DNA"/>
</dbReference>
<dbReference type="RefSeq" id="WP_138447757.1">
    <property type="nucleotide sequence ID" value="NZ_VBUT01000004.1"/>
</dbReference>
<protein>
    <submittedName>
        <fullName evidence="2">Helix-turn-helix domain-containing protein</fullName>
    </submittedName>
</protein>
<reference evidence="2 3" key="1">
    <citation type="submission" date="2019-05" db="EMBL/GenBank/DDBJ databases">
        <title>Genomes sequences of two Nocardia cyriacigeorgica environmental isolates, type strains Nocardia asteroides ATCC 19247 and Nocardia cyriacigeorgica DSM 44484.</title>
        <authorList>
            <person name="Vautrin F."/>
            <person name="Bergeron E."/>
            <person name="Dubost A."/>
            <person name="Abrouk D."/>
            <person name="Rodriguez Nava V."/>
            <person name="Pujic P."/>
        </authorList>
    </citation>
    <scope>NUCLEOTIDE SEQUENCE [LARGE SCALE GENOMIC DNA]</scope>
    <source>
        <strain evidence="2 3">EML 446</strain>
    </source>
</reference>
<dbReference type="InterPro" id="IPR043917">
    <property type="entry name" value="DUF5753"/>
</dbReference>
<evidence type="ECO:0000259" key="1">
    <source>
        <dbReference type="PROSITE" id="PS50943"/>
    </source>
</evidence>
<dbReference type="InterPro" id="IPR010982">
    <property type="entry name" value="Lambda_DNA-bd_dom_sf"/>
</dbReference>
<proteinExistence type="predicted"/>
<accession>A0A5R8NRR6</accession>
<gene>
    <name evidence="2" type="ORF">FEK34_11025</name>
</gene>
<dbReference type="GO" id="GO:0003677">
    <property type="term" value="F:DNA binding"/>
    <property type="evidence" value="ECO:0007669"/>
    <property type="project" value="InterPro"/>
</dbReference>
<dbReference type="Gene3D" id="1.10.260.40">
    <property type="entry name" value="lambda repressor-like DNA-binding domains"/>
    <property type="match status" value="1"/>
</dbReference>
<organism evidence="2 3">
    <name type="scientific">Nocardia cyriacigeorgica</name>
    <dbReference type="NCBI Taxonomy" id="135487"/>
    <lineage>
        <taxon>Bacteria</taxon>
        <taxon>Bacillati</taxon>
        <taxon>Actinomycetota</taxon>
        <taxon>Actinomycetes</taxon>
        <taxon>Mycobacteriales</taxon>
        <taxon>Nocardiaceae</taxon>
        <taxon>Nocardia</taxon>
    </lineage>
</organism>
<dbReference type="AlphaFoldDB" id="A0A5R8NRR6"/>
<evidence type="ECO:0000313" key="3">
    <source>
        <dbReference type="Proteomes" id="UP000306378"/>
    </source>
</evidence>